<comment type="cofactor">
    <cofactor evidence="1">
        <name>Fe cation</name>
        <dbReference type="ChEBI" id="CHEBI:24875"/>
    </cofactor>
</comment>
<dbReference type="KEGG" id="mmob:F6R98_20955"/>
<dbReference type="SUPFAM" id="SSF56762">
    <property type="entry name" value="HydB/Nqo4-like"/>
    <property type="match status" value="1"/>
</dbReference>
<dbReference type="AlphaFoldDB" id="A0A5Q0BRH1"/>
<evidence type="ECO:0000313" key="3">
    <source>
        <dbReference type="Proteomes" id="UP000325755"/>
    </source>
</evidence>
<proteinExistence type="predicted"/>
<dbReference type="InterPro" id="IPR050867">
    <property type="entry name" value="NiFe/NiFeSe_hydrgnase_LSU"/>
</dbReference>
<dbReference type="PANTHER" id="PTHR42958:SF4">
    <property type="entry name" value="HYDROGENASE EXPRESSION_FORMATION PROTEIN HUPK"/>
    <property type="match status" value="1"/>
</dbReference>
<dbReference type="Gene3D" id="1.10.645.10">
    <property type="entry name" value="Cytochrome-c3 Hydrogenase, chain B"/>
    <property type="match status" value="2"/>
</dbReference>
<feature type="binding site" evidence="1">
    <location>
        <position position="54"/>
    </location>
    <ligand>
        <name>Fe cation</name>
        <dbReference type="ChEBI" id="CHEBI:24875"/>
    </ligand>
</feature>
<dbReference type="InterPro" id="IPR029014">
    <property type="entry name" value="NiFe-Hase_large"/>
</dbReference>
<evidence type="ECO:0000313" key="2">
    <source>
        <dbReference type="EMBL" id="QFY44794.1"/>
    </source>
</evidence>
<sequence>MNRKSELSIRCGIADGRIAGVKLHGRAVQTVDKLAYGKTPQEAIQLFSLMFALCGHAHQRAAVNAFEQALLAPAPPAVGQFRAIAGSVEIIKEHALNLLLNLSSGEITPELPQAMLAAAQAFGKALDSSALYQFPYGTLAPDASAYEQALCALSSGLHAMLGDFLGWTHPSLTGVGEWQRDQACVAARYMQHYAQTEWAGFGQADTQHLPSTATEELEAVLSGSNAEAFLAAPHWRGKPCETNAYTRLAVHPLIREAVTTHGNGLYARSLARLLEIRLLFDSLPRQLPTCSKLSACAVPAANGTALVQVEASRGRLLHRVEVRDGLIAAYRIIAPTQWNFHPLGLLSSALTGQDARDEEHLQRRIEAWVATLDPCVAFNVLLEHGVQ</sequence>
<dbReference type="InterPro" id="IPR001501">
    <property type="entry name" value="Ni-dep_hyd_lsu"/>
</dbReference>
<dbReference type="EMBL" id="CP044205">
    <property type="protein sequence ID" value="QFY44794.1"/>
    <property type="molecule type" value="Genomic_DNA"/>
</dbReference>
<dbReference type="PANTHER" id="PTHR42958">
    <property type="entry name" value="HYDROGENASE-2 LARGE CHAIN"/>
    <property type="match status" value="1"/>
</dbReference>
<keyword evidence="1" id="KW-0533">Nickel</keyword>
<reference evidence="2 3" key="1">
    <citation type="submission" date="2019-09" db="EMBL/GenBank/DDBJ databases">
        <title>Ecophysiology of the spiral-shaped methanotroph Methylospira mobilis as revealed by the complete genome sequence.</title>
        <authorList>
            <person name="Oshkin I.Y."/>
            <person name="Dedysh S.N."/>
            <person name="Miroshnikov K."/>
            <person name="Danilova O.V."/>
            <person name="Hakobyan A."/>
            <person name="Liesack W."/>
        </authorList>
    </citation>
    <scope>NUCLEOTIDE SEQUENCE [LARGE SCALE GENOMIC DNA]</scope>
    <source>
        <strain evidence="2 3">Shm1</strain>
    </source>
</reference>
<keyword evidence="1" id="KW-0408">Iron</keyword>
<keyword evidence="3" id="KW-1185">Reference proteome</keyword>
<accession>A0A5Q0BRH1</accession>
<organism evidence="2 3">
    <name type="scientific">Candidatus Methylospira mobilis</name>
    <dbReference type="NCBI Taxonomy" id="1808979"/>
    <lineage>
        <taxon>Bacteria</taxon>
        <taxon>Pseudomonadati</taxon>
        <taxon>Pseudomonadota</taxon>
        <taxon>Gammaproteobacteria</taxon>
        <taxon>Methylococcales</taxon>
        <taxon>Methylococcaceae</taxon>
        <taxon>Candidatus Methylospira</taxon>
    </lineage>
</organism>
<keyword evidence="1" id="KW-0479">Metal-binding</keyword>
<protein>
    <recommendedName>
        <fullName evidence="4">Ni,Fe-hydrogenase I large subunit</fullName>
    </recommendedName>
</protein>
<keyword evidence="1" id="KW-0460">Magnesium</keyword>
<evidence type="ECO:0000256" key="1">
    <source>
        <dbReference type="PIRSR" id="PIRSR601501-1"/>
    </source>
</evidence>
<feature type="binding site" evidence="1">
    <location>
        <position position="54"/>
    </location>
    <ligand>
        <name>Ni(2+)</name>
        <dbReference type="ChEBI" id="CHEBI:49786"/>
    </ligand>
</feature>
<dbReference type="RefSeq" id="WP_153250759.1">
    <property type="nucleotide sequence ID" value="NZ_CP044205.1"/>
</dbReference>
<comment type="cofactor">
    <cofactor evidence="1">
        <name>Ni(2+)</name>
        <dbReference type="ChEBI" id="CHEBI:49786"/>
    </cofactor>
</comment>
<dbReference type="Proteomes" id="UP000325755">
    <property type="component" value="Chromosome"/>
</dbReference>
<dbReference type="InParanoid" id="A0A5Q0BRH1"/>
<dbReference type="Pfam" id="PF00374">
    <property type="entry name" value="NiFeSe_Hases"/>
    <property type="match status" value="1"/>
</dbReference>
<evidence type="ECO:0008006" key="4">
    <source>
        <dbReference type="Google" id="ProtNLM"/>
    </source>
</evidence>
<dbReference type="GO" id="GO:0016151">
    <property type="term" value="F:nickel cation binding"/>
    <property type="evidence" value="ECO:0007669"/>
    <property type="project" value="InterPro"/>
</dbReference>
<feature type="binding site" evidence="1">
    <location>
        <position position="375"/>
    </location>
    <ligand>
        <name>Ni(2+)</name>
        <dbReference type="ChEBI" id="CHEBI:49786"/>
    </ligand>
</feature>
<gene>
    <name evidence="2" type="ORF">F6R98_20955</name>
</gene>
<dbReference type="OrthoDB" id="9157196at2"/>
<name>A0A5Q0BRH1_9GAMM</name>
<feature type="binding site" evidence="1">
    <location>
        <position position="332"/>
    </location>
    <ligand>
        <name>Mg(2+)</name>
        <dbReference type="ChEBI" id="CHEBI:18420"/>
    </ligand>
</feature>